<sequence>MSDIEEIKEKINRMDYWDSQVLDFNIQYFGDEAKLYIQSYKEYRETEFCWEIKFLRCFKVSYETDAGWVRQRKDIQGFSDVFGREYDVKDTFILPNTTYSAQDIAVSQHSHFLLRAKIIMDNMSIDIICQDIVIAKVQIKEQHFFWDRTR</sequence>
<dbReference type="EMBL" id="SPPD01000016">
    <property type="protein sequence ID" value="TFU97126.1"/>
    <property type="molecule type" value="Genomic_DNA"/>
</dbReference>
<evidence type="ECO:0000313" key="1">
    <source>
        <dbReference type="EMBL" id="TFU97126.1"/>
    </source>
</evidence>
<dbReference type="RefSeq" id="WP_135182614.1">
    <property type="nucleotide sequence ID" value="NZ_JADGKZ010000016.1"/>
</dbReference>
<reference evidence="1 2" key="1">
    <citation type="submission" date="2019-03" db="EMBL/GenBank/DDBJ databases">
        <title>Diversity of the mouse oral microbiome.</title>
        <authorList>
            <person name="Joseph S."/>
            <person name="Aduse-Opoku J."/>
            <person name="Curtis M."/>
            <person name="Wade W."/>
            <person name="Hashim A."/>
        </authorList>
    </citation>
    <scope>NUCLEOTIDE SEQUENCE [LARGE SCALE GENOMIC DNA]</scope>
    <source>
        <strain evidence="1 2">WM131</strain>
    </source>
</reference>
<proteinExistence type="predicted"/>
<protein>
    <submittedName>
        <fullName evidence="1">Uncharacterized protein</fullName>
    </submittedName>
</protein>
<dbReference type="AlphaFoldDB" id="A0A4Y9JAJ2"/>
<gene>
    <name evidence="1" type="ORF">E4T82_09610</name>
</gene>
<organism evidence="1 2">
    <name type="scientific">Streptococcus cuniculi</name>
    <dbReference type="NCBI Taxonomy" id="1432788"/>
    <lineage>
        <taxon>Bacteria</taxon>
        <taxon>Bacillati</taxon>
        <taxon>Bacillota</taxon>
        <taxon>Bacilli</taxon>
        <taxon>Lactobacillales</taxon>
        <taxon>Streptococcaceae</taxon>
        <taxon>Streptococcus</taxon>
    </lineage>
</organism>
<accession>A0A4Y9JAJ2</accession>
<dbReference type="Proteomes" id="UP000297253">
    <property type="component" value="Unassembled WGS sequence"/>
</dbReference>
<evidence type="ECO:0000313" key="2">
    <source>
        <dbReference type="Proteomes" id="UP000297253"/>
    </source>
</evidence>
<dbReference type="OrthoDB" id="2087632at2"/>
<name>A0A4Y9JAJ2_9STRE</name>
<comment type="caution">
    <text evidence="1">The sequence shown here is derived from an EMBL/GenBank/DDBJ whole genome shotgun (WGS) entry which is preliminary data.</text>
</comment>